<keyword evidence="1" id="KW-1133">Transmembrane helix</keyword>
<comment type="caution">
    <text evidence="2">The sequence shown here is derived from an EMBL/GenBank/DDBJ whole genome shotgun (WGS) entry which is preliminary data.</text>
</comment>
<evidence type="ECO:0000313" key="3">
    <source>
        <dbReference type="Proteomes" id="UP000812287"/>
    </source>
</evidence>
<evidence type="ECO:0000313" key="2">
    <source>
        <dbReference type="EMBL" id="KAG7446646.1"/>
    </source>
</evidence>
<name>A0A9P8AT59_9AGAR</name>
<gene>
    <name evidence="2" type="ORF">BT62DRAFT_131031</name>
</gene>
<dbReference type="GeneID" id="66102094"/>
<dbReference type="Proteomes" id="UP000812287">
    <property type="component" value="Unassembled WGS sequence"/>
</dbReference>
<proteinExistence type="predicted"/>
<reference evidence="2" key="1">
    <citation type="submission" date="2020-11" db="EMBL/GenBank/DDBJ databases">
        <title>Adaptations for nitrogen fixation in a non-lichenized fungal sporocarp promotes dispersal by wood-feeding termites.</title>
        <authorList>
            <consortium name="DOE Joint Genome Institute"/>
            <person name="Koch R.A."/>
            <person name="Yoon G."/>
            <person name="Arayal U."/>
            <person name="Lail K."/>
            <person name="Amirebrahimi M."/>
            <person name="Labutti K."/>
            <person name="Lipzen A."/>
            <person name="Riley R."/>
            <person name="Barry K."/>
            <person name="Henrissat B."/>
            <person name="Grigoriev I.V."/>
            <person name="Herr J.R."/>
            <person name="Aime M.C."/>
        </authorList>
    </citation>
    <scope>NUCLEOTIDE SEQUENCE</scope>
    <source>
        <strain evidence="2">MCA 3950</strain>
    </source>
</reference>
<dbReference type="AlphaFoldDB" id="A0A9P8AT59"/>
<dbReference type="EMBL" id="MU250534">
    <property type="protein sequence ID" value="KAG7446646.1"/>
    <property type="molecule type" value="Genomic_DNA"/>
</dbReference>
<organism evidence="2 3">
    <name type="scientific">Guyanagaster necrorhizus</name>
    <dbReference type="NCBI Taxonomy" id="856835"/>
    <lineage>
        <taxon>Eukaryota</taxon>
        <taxon>Fungi</taxon>
        <taxon>Dikarya</taxon>
        <taxon>Basidiomycota</taxon>
        <taxon>Agaricomycotina</taxon>
        <taxon>Agaricomycetes</taxon>
        <taxon>Agaricomycetidae</taxon>
        <taxon>Agaricales</taxon>
        <taxon>Marasmiineae</taxon>
        <taxon>Physalacriaceae</taxon>
        <taxon>Guyanagaster</taxon>
    </lineage>
</organism>
<keyword evidence="3" id="KW-1185">Reference proteome</keyword>
<accession>A0A9P8AT59</accession>
<dbReference type="OrthoDB" id="10621000at2759"/>
<dbReference type="RefSeq" id="XP_043040146.1">
    <property type="nucleotide sequence ID" value="XM_043179800.1"/>
</dbReference>
<sequence>MSARQFSLRRLTTCQFELTNESFQRRKLFLKIGWRYKKRASRVCWIFIVFANQYQTMLFNTLAIVAAVMMTVTTSVSAWPFSIVESASGTVEVRNEARKTPYILEASSARYSAI</sequence>
<keyword evidence="1" id="KW-0812">Transmembrane</keyword>
<evidence type="ECO:0000256" key="1">
    <source>
        <dbReference type="SAM" id="Phobius"/>
    </source>
</evidence>
<keyword evidence="1" id="KW-0472">Membrane</keyword>
<feature type="transmembrane region" description="Helical" evidence="1">
    <location>
        <begin position="43"/>
        <end position="70"/>
    </location>
</feature>
<protein>
    <submittedName>
        <fullName evidence="2">Uncharacterized protein</fullName>
    </submittedName>
</protein>